<dbReference type="Proteomes" id="UP000517547">
    <property type="component" value="Unassembled WGS sequence"/>
</dbReference>
<dbReference type="GeneID" id="57663022"/>
<evidence type="ECO:0000313" key="2">
    <source>
        <dbReference type="Proteomes" id="UP000517547"/>
    </source>
</evidence>
<proteinExistence type="predicted"/>
<evidence type="ECO:0000313" key="1">
    <source>
        <dbReference type="EMBL" id="NWC18172.1"/>
    </source>
</evidence>
<dbReference type="AlphaFoldDB" id="A0A7Y7Y7W7"/>
<reference evidence="1 2" key="1">
    <citation type="submission" date="2020-04" db="EMBL/GenBank/DDBJ databases">
        <title>Molecular characterization of pseudomonads from Agaricus bisporus reveal novel blotch 2 pathogens in Western Europe.</title>
        <authorList>
            <person name="Taparia T."/>
            <person name="Krijger M."/>
            <person name="Haynes E."/>
            <person name="Elpinstone J.G."/>
            <person name="Noble R."/>
            <person name="Van Der Wolf J."/>
        </authorList>
    </citation>
    <scope>NUCLEOTIDE SEQUENCE [LARGE SCALE GENOMIC DNA]</scope>
    <source>
        <strain evidence="1 2">IPO3738</strain>
    </source>
</reference>
<dbReference type="RefSeq" id="WP_017126709.1">
    <property type="nucleotide sequence ID" value="NZ_JACAOR010000012.1"/>
</dbReference>
<protein>
    <submittedName>
        <fullName evidence="1">Uncharacterized protein</fullName>
    </submittedName>
</protein>
<gene>
    <name evidence="1" type="ORF">HX845_31265</name>
</gene>
<name>A0A7Y7Y7W7_9PSED</name>
<accession>A0A7Y7Y7W7</accession>
<sequence length="499" mass="52304">MVLRTQAPTVNATPPTAAIELAVRTPGAVENAQVAVAPPGFTARAAQAASGMGQAFHRQCLAPAWKGMNAAGTAMYQGGVSAGNSIRHTAVQSWADTAANLPSGRSTLAAAGQTLQQMVTCGLPTYAREVAFMHTYSALAEGLAQKSPGGALALQAAISLATVASHVYVRQPRLDRLGAESTVAVRGHFALSERQWNALGADQQQARREQMQRDSRNVTRNQIAAEAIYLGLGALGAARGDGALSARILATQLRNVIYALSRETMQASLSMTGKHDDTKTHGVNEDNMALLGWAYGTMTLTMGFIQDSISPKTLPPGQTLSSPALTGADHQPLRGDALARSIQTLAGTRAAFNTVTAIIDGHLQKHFDTRQAGTTQQFEASLPLKDYGRLFDQSPARVAWTSLASAINMAMGELTRGGTTPALSSFLGNSGTALAMGLAYRTMNQTFQAHGSVRKAIDAPPPAATAVEPVQARIEAQAGMVNRRGNTRVARAALADDAV</sequence>
<dbReference type="EMBL" id="JACAQE010000012">
    <property type="protein sequence ID" value="NWC18172.1"/>
    <property type="molecule type" value="Genomic_DNA"/>
</dbReference>
<organism evidence="1 2">
    <name type="scientific">Pseudomonas gingeri</name>
    <dbReference type="NCBI Taxonomy" id="117681"/>
    <lineage>
        <taxon>Bacteria</taxon>
        <taxon>Pseudomonadati</taxon>
        <taxon>Pseudomonadota</taxon>
        <taxon>Gammaproteobacteria</taxon>
        <taxon>Pseudomonadales</taxon>
        <taxon>Pseudomonadaceae</taxon>
        <taxon>Pseudomonas</taxon>
    </lineage>
</organism>
<comment type="caution">
    <text evidence="1">The sequence shown here is derived from an EMBL/GenBank/DDBJ whole genome shotgun (WGS) entry which is preliminary data.</text>
</comment>